<dbReference type="PIRSF" id="PIRSF006181">
    <property type="entry name" value="EbsC_YbaK"/>
    <property type="match status" value="1"/>
</dbReference>
<sequence>MTPAIALLKKQKIAHQLMSYEHDENAISFGLEAAEKLGVAPEKVFKTLLVTTDNNELFVGIVPVLKQLDLKHIAHAAGVKKVEMANPSLAERVTGYLVGGISPLGQKKRLKTFIDNSAETLDTMYVSGGRRGLDIGISPCDLAGVLSAQFTSLARDKD</sequence>
<evidence type="ECO:0000256" key="4">
    <source>
        <dbReference type="PIRNR" id="PIRNR006181"/>
    </source>
</evidence>
<dbReference type="InterPro" id="IPR007214">
    <property type="entry name" value="YbaK/aa-tRNA-synth-assoc-dom"/>
</dbReference>
<dbReference type="AlphaFoldDB" id="A0A3S9XC31"/>
<dbReference type="Pfam" id="PF04073">
    <property type="entry name" value="tRNA_edit"/>
    <property type="match status" value="1"/>
</dbReference>
<evidence type="ECO:0000256" key="1">
    <source>
        <dbReference type="ARBA" id="ARBA00009798"/>
    </source>
</evidence>
<dbReference type="NCBIfam" id="TIGR00011">
    <property type="entry name" value="YbaK_EbsC"/>
    <property type="match status" value="1"/>
</dbReference>
<gene>
    <name evidence="6" type="primary">ybaK</name>
    <name evidence="6" type="ORF">DM558_03810</name>
</gene>
<dbReference type="GO" id="GO:0016829">
    <property type="term" value="F:lyase activity"/>
    <property type="evidence" value="ECO:0007669"/>
    <property type="project" value="UniProtKB-KW"/>
</dbReference>
<evidence type="ECO:0000259" key="5">
    <source>
        <dbReference type="Pfam" id="PF04073"/>
    </source>
</evidence>
<dbReference type="InterPro" id="IPR036754">
    <property type="entry name" value="YbaK/aa-tRNA-synt-asso_dom_sf"/>
</dbReference>
<dbReference type="PANTHER" id="PTHR30411:SF0">
    <property type="entry name" value="CYS-TRNA(PRO)_CYS-TRNA(CYS) DEACYLASE YBAK"/>
    <property type="match status" value="1"/>
</dbReference>
<dbReference type="PANTHER" id="PTHR30411">
    <property type="entry name" value="CYTOPLASMIC PROTEIN"/>
    <property type="match status" value="1"/>
</dbReference>
<keyword evidence="7" id="KW-1185">Reference proteome</keyword>
<evidence type="ECO:0000313" key="7">
    <source>
        <dbReference type="Proteomes" id="UP000273143"/>
    </source>
</evidence>
<comment type="similarity">
    <text evidence="1 4">Belongs to the prolyl-tRNA editing family. YbaK/EbsC subfamily.</text>
</comment>
<reference evidence="7" key="1">
    <citation type="submission" date="2018-06" db="EMBL/GenBank/DDBJ databases">
        <title>Complete genome of Pseudomonas insecticola strain QZS01.</title>
        <authorList>
            <person name="Wang J."/>
            <person name="Su Q."/>
        </authorList>
    </citation>
    <scope>NUCLEOTIDE SEQUENCE [LARGE SCALE GENOMIC DNA]</scope>
    <source>
        <strain evidence="7">QZS01</strain>
    </source>
</reference>
<feature type="domain" description="YbaK/aminoacyl-tRNA synthetase-associated" evidence="5">
    <location>
        <begin position="32"/>
        <end position="142"/>
    </location>
</feature>
<dbReference type="SUPFAM" id="SSF55826">
    <property type="entry name" value="YbaK/ProRS associated domain"/>
    <property type="match status" value="1"/>
</dbReference>
<dbReference type="RefSeq" id="WP_127162124.1">
    <property type="nucleotide sequence ID" value="NZ_CP029822.1"/>
</dbReference>
<dbReference type="GO" id="GO:0002161">
    <property type="term" value="F:aminoacyl-tRNA deacylase activity"/>
    <property type="evidence" value="ECO:0007669"/>
    <property type="project" value="InterPro"/>
</dbReference>
<name>A0A3S9XC31_9GAMM</name>
<dbReference type="InterPro" id="IPR004369">
    <property type="entry name" value="Prolyl-tRNA_editing_YbaK/EbsC"/>
</dbReference>
<evidence type="ECO:0000313" key="6">
    <source>
        <dbReference type="EMBL" id="AZS49955.1"/>
    </source>
</evidence>
<dbReference type="GO" id="GO:0006412">
    <property type="term" value="P:translation"/>
    <property type="evidence" value="ECO:0007669"/>
    <property type="project" value="UniProtKB-KW"/>
</dbReference>
<evidence type="ECO:0000256" key="3">
    <source>
        <dbReference type="ARBA" id="ARBA00023239"/>
    </source>
</evidence>
<dbReference type="Gene3D" id="3.90.960.10">
    <property type="entry name" value="YbaK/aminoacyl-tRNA synthetase-associated domain"/>
    <property type="match status" value="1"/>
</dbReference>
<protein>
    <recommendedName>
        <fullName evidence="4">Cys-tRNA(Pro)/Cys-tRNA(Cys) deacylase</fullName>
        <ecNumber evidence="4">4.2.-.-</ecNumber>
    </recommendedName>
</protein>
<dbReference type="KEGG" id="emo:DM558_03810"/>
<dbReference type="EC" id="4.2.-.-" evidence="4"/>
<dbReference type="EMBL" id="CP029822">
    <property type="protein sequence ID" value="AZS49955.1"/>
    <property type="molecule type" value="Genomic_DNA"/>
</dbReference>
<organism evidence="6 7">
    <name type="scientific">Entomomonas moraniae</name>
    <dbReference type="NCBI Taxonomy" id="2213226"/>
    <lineage>
        <taxon>Bacteria</taxon>
        <taxon>Pseudomonadati</taxon>
        <taxon>Pseudomonadota</taxon>
        <taxon>Gammaproteobacteria</taxon>
        <taxon>Pseudomonadales</taxon>
        <taxon>Pseudomonadaceae</taxon>
        <taxon>Entomomonas</taxon>
    </lineage>
</organism>
<evidence type="ECO:0000256" key="2">
    <source>
        <dbReference type="ARBA" id="ARBA00022917"/>
    </source>
</evidence>
<keyword evidence="3 4" id="KW-0456">Lyase</keyword>
<proteinExistence type="inferred from homology"/>
<dbReference type="Proteomes" id="UP000273143">
    <property type="component" value="Chromosome"/>
</dbReference>
<keyword evidence="2 4" id="KW-0648">Protein biosynthesis</keyword>
<dbReference type="CDD" id="cd00002">
    <property type="entry name" value="YbaK_deacylase"/>
    <property type="match status" value="1"/>
</dbReference>
<accession>A0A3S9XC31</accession>